<accession>A0ABW0NKY2</accession>
<feature type="region of interest" description="Disordered" evidence="1">
    <location>
        <begin position="127"/>
        <end position="149"/>
    </location>
</feature>
<name>A0ABW0NKY2_9MICO</name>
<dbReference type="RefSeq" id="WP_386738274.1">
    <property type="nucleotide sequence ID" value="NZ_JBHSMG010000001.1"/>
</dbReference>
<proteinExistence type="predicted"/>
<sequence>MLDNNIWTYLVEANSVDELRLEAWSQRVDIVMPPAIVIEALQARPTTKPDLDAKHRRITAMTSSAWVRLMPEAYKEATEVQQEVARLRPQWIDPLPRLRDWNRNKLDWQGKWWDFVRQTPDEAARVHEELSEGRTARAQADTRRARSEAMQDGRTFERIDFVQSARLYVEETGWAGDPFESWRGEAMNRWFAALSQRGPDNDWLAAWLKVDEIDRSDWATFWMRDVDQERVPLNWLRWAFGHVQSTRATNAGTPVDNQIATYLPESDVFVTADRVFASCIAAVSPHSPVRLAEPIAVPANIAAVEETLLQLDRLGSR</sequence>
<protein>
    <recommendedName>
        <fullName evidence="4">PIN domain-containing protein</fullName>
    </recommendedName>
</protein>
<dbReference type="Proteomes" id="UP001596039">
    <property type="component" value="Unassembled WGS sequence"/>
</dbReference>
<comment type="caution">
    <text evidence="2">The sequence shown here is derived from an EMBL/GenBank/DDBJ whole genome shotgun (WGS) entry which is preliminary data.</text>
</comment>
<evidence type="ECO:0008006" key="4">
    <source>
        <dbReference type="Google" id="ProtNLM"/>
    </source>
</evidence>
<organism evidence="2 3">
    <name type="scientific">Lysinimonas soli</name>
    <dbReference type="NCBI Taxonomy" id="1074233"/>
    <lineage>
        <taxon>Bacteria</taxon>
        <taxon>Bacillati</taxon>
        <taxon>Actinomycetota</taxon>
        <taxon>Actinomycetes</taxon>
        <taxon>Micrococcales</taxon>
        <taxon>Microbacteriaceae</taxon>
        <taxon>Lysinimonas</taxon>
    </lineage>
</organism>
<dbReference type="EMBL" id="JBHSMG010000001">
    <property type="protein sequence ID" value="MFC5500680.1"/>
    <property type="molecule type" value="Genomic_DNA"/>
</dbReference>
<evidence type="ECO:0000313" key="3">
    <source>
        <dbReference type="Proteomes" id="UP001596039"/>
    </source>
</evidence>
<evidence type="ECO:0000313" key="2">
    <source>
        <dbReference type="EMBL" id="MFC5500680.1"/>
    </source>
</evidence>
<reference evidence="3" key="1">
    <citation type="journal article" date="2019" name="Int. J. Syst. Evol. Microbiol.">
        <title>The Global Catalogue of Microorganisms (GCM) 10K type strain sequencing project: providing services to taxonomists for standard genome sequencing and annotation.</title>
        <authorList>
            <consortium name="The Broad Institute Genomics Platform"/>
            <consortium name="The Broad Institute Genome Sequencing Center for Infectious Disease"/>
            <person name="Wu L."/>
            <person name="Ma J."/>
        </authorList>
    </citation>
    <scope>NUCLEOTIDE SEQUENCE [LARGE SCALE GENOMIC DNA]</scope>
    <source>
        <strain evidence="3">CGMCC 4.6997</strain>
    </source>
</reference>
<evidence type="ECO:0000256" key="1">
    <source>
        <dbReference type="SAM" id="MobiDB-lite"/>
    </source>
</evidence>
<keyword evidence="3" id="KW-1185">Reference proteome</keyword>
<gene>
    <name evidence="2" type="ORF">ACFPJ4_00345</name>
</gene>